<evidence type="ECO:0000313" key="2">
    <source>
        <dbReference type="EMBL" id="OOM63687.1"/>
    </source>
</evidence>
<organism evidence="2 3">
    <name type="scientific">Clostridium beijerinckii</name>
    <name type="common">Clostridium MP</name>
    <dbReference type="NCBI Taxonomy" id="1520"/>
    <lineage>
        <taxon>Bacteria</taxon>
        <taxon>Bacillati</taxon>
        <taxon>Bacillota</taxon>
        <taxon>Clostridia</taxon>
        <taxon>Eubacteriales</taxon>
        <taxon>Clostridiaceae</taxon>
        <taxon>Clostridium</taxon>
    </lineage>
</organism>
<sequence length="51" mass="5898">MNDKEFYNSTKSVSDPASQNYNKVVKEKAHQESPFGEAEPSSHTEFKKKRH</sequence>
<feature type="compositionally biased region" description="Polar residues" evidence="1">
    <location>
        <begin position="7"/>
        <end position="22"/>
    </location>
</feature>
<proteinExistence type="predicted"/>
<dbReference type="RefSeq" id="WP_173715146.1">
    <property type="nucleotide sequence ID" value="NZ_JABTAE010000001.1"/>
</dbReference>
<evidence type="ECO:0000313" key="3">
    <source>
        <dbReference type="Proteomes" id="UP000190973"/>
    </source>
</evidence>
<dbReference type="EMBL" id="LZZI01000009">
    <property type="protein sequence ID" value="OOM63687.1"/>
    <property type="molecule type" value="Genomic_DNA"/>
</dbReference>
<feature type="region of interest" description="Disordered" evidence="1">
    <location>
        <begin position="1"/>
        <end position="51"/>
    </location>
</feature>
<name>A0A1S8SE13_CLOBE</name>
<dbReference type="Proteomes" id="UP000190973">
    <property type="component" value="Unassembled WGS sequence"/>
</dbReference>
<accession>A0A1S8SE13</accession>
<evidence type="ECO:0000256" key="1">
    <source>
        <dbReference type="SAM" id="MobiDB-lite"/>
    </source>
</evidence>
<dbReference type="AlphaFoldDB" id="A0A1S8SE13"/>
<protein>
    <submittedName>
        <fullName evidence="2">Uncharacterized protein</fullName>
    </submittedName>
</protein>
<gene>
    <name evidence="2" type="ORF">CLBCK_08220</name>
</gene>
<comment type="caution">
    <text evidence="2">The sequence shown here is derived from an EMBL/GenBank/DDBJ whole genome shotgun (WGS) entry which is preliminary data.</text>
</comment>
<reference evidence="2 3" key="1">
    <citation type="submission" date="2016-05" db="EMBL/GenBank/DDBJ databases">
        <title>Microbial solvent formation.</title>
        <authorList>
            <person name="Poehlein A."/>
            <person name="Montoya Solano J.D."/>
            <person name="Flitsch S."/>
            <person name="Krabben P."/>
            <person name="Duerre P."/>
            <person name="Daniel R."/>
        </authorList>
    </citation>
    <scope>NUCLEOTIDE SEQUENCE [LARGE SCALE GENOMIC DNA]</scope>
    <source>
        <strain evidence="2 3">DSM 53</strain>
    </source>
</reference>